<keyword evidence="2" id="KW-0560">Oxidoreductase</keyword>
<accession>A0A4U0U3D2</accession>
<dbReference type="EMBL" id="NAJL01000014">
    <property type="protein sequence ID" value="TKA29541.1"/>
    <property type="molecule type" value="Genomic_DNA"/>
</dbReference>
<evidence type="ECO:0000313" key="4">
    <source>
        <dbReference type="Proteomes" id="UP000308549"/>
    </source>
</evidence>
<dbReference type="PANTHER" id="PTHR24321">
    <property type="entry name" value="DEHYDROGENASES, SHORT CHAIN"/>
    <property type="match status" value="1"/>
</dbReference>
<sequence length="310" mass="32752">MTSSSTTSAPFDLSLGLDETHVLITGGCGLIGRVVVQAFLAADANVTVVDIISSKDAESILDLQTPGLQYIPADITLAGEDNVTHDAQGNVKLYSITHAFTLAEDVFGTVSSCIALASLDLSVLNQSESLCDMDPSEWQKVFDVNLHGTFLTAQRWLQGIRSATQDPAKAAKLKNVSLVLMGSESGTFGVRTMPAYAAAKSAVQVGLLRSLAKDAPRIYSRGRVNAVAPGAVATERFEKECRTYGERWRYEECEATVGLGRAVSAEDVARGILGLASERWSGSVHGQCVAIDGGKVGSVVWSPGEVRGTA</sequence>
<dbReference type="OrthoDB" id="10253736at2759"/>
<dbReference type="SUPFAM" id="SSF51735">
    <property type="entry name" value="NAD(P)-binding Rossmann-fold domains"/>
    <property type="match status" value="1"/>
</dbReference>
<evidence type="ECO:0000313" key="3">
    <source>
        <dbReference type="EMBL" id="TKA29541.1"/>
    </source>
</evidence>
<gene>
    <name evidence="3" type="ORF">B0A50_03554</name>
</gene>
<reference evidence="3 4" key="1">
    <citation type="submission" date="2017-03" db="EMBL/GenBank/DDBJ databases">
        <title>Genomes of endolithic fungi from Antarctica.</title>
        <authorList>
            <person name="Coleine C."/>
            <person name="Masonjones S."/>
            <person name="Stajich J.E."/>
        </authorList>
    </citation>
    <scope>NUCLEOTIDE SEQUENCE [LARGE SCALE GENOMIC DNA]</scope>
    <source>
        <strain evidence="3 4">CCFEE 6315</strain>
    </source>
</reference>
<dbReference type="Proteomes" id="UP000308549">
    <property type="component" value="Unassembled WGS sequence"/>
</dbReference>
<evidence type="ECO:0000256" key="2">
    <source>
        <dbReference type="ARBA" id="ARBA00023002"/>
    </source>
</evidence>
<protein>
    <recommendedName>
        <fullName evidence="5">NAD(P)-binding protein</fullName>
    </recommendedName>
</protein>
<proteinExistence type="inferred from homology"/>
<dbReference type="AlphaFoldDB" id="A0A4U0U3D2"/>
<organism evidence="3 4">
    <name type="scientific">Salinomyces thailandicus</name>
    <dbReference type="NCBI Taxonomy" id="706561"/>
    <lineage>
        <taxon>Eukaryota</taxon>
        <taxon>Fungi</taxon>
        <taxon>Dikarya</taxon>
        <taxon>Ascomycota</taxon>
        <taxon>Pezizomycotina</taxon>
        <taxon>Dothideomycetes</taxon>
        <taxon>Dothideomycetidae</taxon>
        <taxon>Mycosphaerellales</taxon>
        <taxon>Teratosphaeriaceae</taxon>
        <taxon>Salinomyces</taxon>
    </lineage>
</organism>
<dbReference type="CDD" id="cd05233">
    <property type="entry name" value="SDR_c"/>
    <property type="match status" value="1"/>
</dbReference>
<dbReference type="PRINTS" id="PR00081">
    <property type="entry name" value="GDHRDH"/>
</dbReference>
<dbReference type="GO" id="GO:0016491">
    <property type="term" value="F:oxidoreductase activity"/>
    <property type="evidence" value="ECO:0007669"/>
    <property type="project" value="UniProtKB-KW"/>
</dbReference>
<name>A0A4U0U3D2_9PEZI</name>
<comment type="caution">
    <text evidence="3">The sequence shown here is derived from an EMBL/GenBank/DDBJ whole genome shotgun (WGS) entry which is preliminary data.</text>
</comment>
<dbReference type="PANTHER" id="PTHR24321:SF8">
    <property type="entry name" value="ESTRADIOL 17-BETA-DEHYDROGENASE 8-RELATED"/>
    <property type="match status" value="1"/>
</dbReference>
<evidence type="ECO:0008006" key="5">
    <source>
        <dbReference type="Google" id="ProtNLM"/>
    </source>
</evidence>
<dbReference type="InterPro" id="IPR036291">
    <property type="entry name" value="NAD(P)-bd_dom_sf"/>
</dbReference>
<dbReference type="InterPro" id="IPR002347">
    <property type="entry name" value="SDR_fam"/>
</dbReference>
<evidence type="ECO:0000256" key="1">
    <source>
        <dbReference type="ARBA" id="ARBA00006484"/>
    </source>
</evidence>
<comment type="similarity">
    <text evidence="1">Belongs to the short-chain dehydrogenases/reductases (SDR) family.</text>
</comment>
<dbReference type="Gene3D" id="3.40.50.720">
    <property type="entry name" value="NAD(P)-binding Rossmann-like Domain"/>
    <property type="match status" value="1"/>
</dbReference>
<keyword evidence="4" id="KW-1185">Reference proteome</keyword>
<dbReference type="Pfam" id="PF13561">
    <property type="entry name" value="adh_short_C2"/>
    <property type="match status" value="1"/>
</dbReference>